<keyword evidence="2" id="KW-0963">Cytoplasm</keyword>
<organism evidence="3 4">
    <name type="scientific">Pseudovibrio japonicus</name>
    <dbReference type="NCBI Taxonomy" id="366534"/>
    <lineage>
        <taxon>Bacteria</taxon>
        <taxon>Pseudomonadati</taxon>
        <taxon>Pseudomonadota</taxon>
        <taxon>Alphaproteobacteria</taxon>
        <taxon>Hyphomicrobiales</taxon>
        <taxon>Stappiaceae</taxon>
        <taxon>Pseudovibrio</taxon>
    </lineage>
</organism>
<comment type="similarity">
    <text evidence="1 2">Belongs to the RTX toxin acyltransferase family.</text>
</comment>
<name>A0ABQ3ESD5_9HYPH</name>
<dbReference type="Pfam" id="PF02794">
    <property type="entry name" value="HlyC"/>
    <property type="match status" value="1"/>
</dbReference>
<protein>
    <recommendedName>
        <fullName evidence="2">RTX toxin-activating lysine-acyltransferase</fullName>
        <ecNumber evidence="2">2.3.1.-</ecNumber>
    </recommendedName>
</protein>
<dbReference type="EC" id="2.3.1.-" evidence="2"/>
<accession>A0ABQ3ESD5</accession>
<gene>
    <name evidence="3" type="ORF">GCM10007094_44720</name>
</gene>
<evidence type="ECO:0000313" key="3">
    <source>
        <dbReference type="EMBL" id="GHB50668.1"/>
    </source>
</evidence>
<dbReference type="InterPro" id="IPR003996">
    <property type="entry name" value="RTX_toxin-activating_protC_bac"/>
</dbReference>
<comment type="caution">
    <text evidence="3">The sequence shown here is derived from an EMBL/GenBank/DDBJ whole genome shotgun (WGS) entry which is preliminary data.</text>
</comment>
<evidence type="ECO:0000313" key="4">
    <source>
        <dbReference type="Proteomes" id="UP000637980"/>
    </source>
</evidence>
<keyword evidence="2" id="KW-0012">Acyltransferase</keyword>
<keyword evidence="4" id="KW-1185">Reference proteome</keyword>
<keyword evidence="2" id="KW-0204">Cytolysis</keyword>
<evidence type="ECO:0000256" key="2">
    <source>
        <dbReference type="RuleBase" id="RU368102"/>
    </source>
</evidence>
<evidence type="ECO:0000256" key="1">
    <source>
        <dbReference type="ARBA" id="ARBA00005686"/>
    </source>
</evidence>
<reference evidence="4" key="1">
    <citation type="journal article" date="2019" name="Int. J. Syst. Evol. Microbiol.">
        <title>The Global Catalogue of Microorganisms (GCM) 10K type strain sequencing project: providing services to taxonomists for standard genome sequencing and annotation.</title>
        <authorList>
            <consortium name="The Broad Institute Genomics Platform"/>
            <consortium name="The Broad Institute Genome Sequencing Center for Infectious Disease"/>
            <person name="Wu L."/>
            <person name="Ma J."/>
        </authorList>
    </citation>
    <scope>NUCLEOTIDE SEQUENCE [LARGE SCALE GENOMIC DNA]</scope>
    <source>
        <strain evidence="4">KCTC 12861</strain>
    </source>
</reference>
<dbReference type="EMBL" id="BMXE01000016">
    <property type="protein sequence ID" value="GHB50668.1"/>
    <property type="molecule type" value="Genomic_DNA"/>
</dbReference>
<sequence length="86" mass="9641">MSGDYNLQPEDWTDGDQLWCIDFLAPFGHGRQILRDLRSNIFPNEVGKAIRIGKNGTPRGIMKLHGVNRAKTPLQLDPELKLPSAT</sequence>
<proteinExistence type="inferred from homology"/>
<comment type="function">
    <text evidence="2">Involved in fatty acylation of protoxin at internal lysine residues, thereby converting it to the active toxin.</text>
</comment>
<dbReference type="Proteomes" id="UP000637980">
    <property type="component" value="Unassembled WGS sequence"/>
</dbReference>
<comment type="subcellular location">
    <subcellularLocation>
        <location evidence="2">Cytoplasm</location>
    </subcellularLocation>
</comment>
<keyword evidence="2" id="KW-0808">Transferase</keyword>